<gene>
    <name evidence="3" type="ORF">LZ495_03325</name>
</gene>
<accession>A0AA41PUS7</accession>
<dbReference type="AlphaFoldDB" id="A0AA41PUS7"/>
<name>A0AA41PUS7_9ACTN</name>
<feature type="compositionally biased region" description="Low complexity" evidence="1">
    <location>
        <begin position="18"/>
        <end position="33"/>
    </location>
</feature>
<reference evidence="3" key="1">
    <citation type="submission" date="2022-01" db="EMBL/GenBank/DDBJ databases">
        <title>Genome-Based Taxonomic Classification of the Phylum Actinobacteria.</title>
        <authorList>
            <person name="Gao Y."/>
        </authorList>
    </citation>
    <scope>NUCLEOTIDE SEQUENCE</scope>
    <source>
        <strain evidence="3">KLBMP 8922</strain>
    </source>
</reference>
<comment type="caution">
    <text evidence="3">The sequence shown here is derived from an EMBL/GenBank/DDBJ whole genome shotgun (WGS) entry which is preliminary data.</text>
</comment>
<evidence type="ECO:0000313" key="3">
    <source>
        <dbReference type="EMBL" id="MCF2526253.1"/>
    </source>
</evidence>
<feature type="compositionally biased region" description="Low complexity" evidence="1">
    <location>
        <begin position="1"/>
        <end position="11"/>
    </location>
</feature>
<evidence type="ECO:0000313" key="4">
    <source>
        <dbReference type="Proteomes" id="UP001165378"/>
    </source>
</evidence>
<dbReference type="EMBL" id="JAKFHA010000001">
    <property type="protein sequence ID" value="MCF2526253.1"/>
    <property type="molecule type" value="Genomic_DNA"/>
</dbReference>
<organism evidence="3 4">
    <name type="scientific">Yinghuangia soli</name>
    <dbReference type="NCBI Taxonomy" id="2908204"/>
    <lineage>
        <taxon>Bacteria</taxon>
        <taxon>Bacillati</taxon>
        <taxon>Actinomycetota</taxon>
        <taxon>Actinomycetes</taxon>
        <taxon>Kitasatosporales</taxon>
        <taxon>Streptomycetaceae</taxon>
        <taxon>Yinghuangia</taxon>
    </lineage>
</organism>
<feature type="domain" description="SCO6045-like C-terminal" evidence="2">
    <location>
        <begin position="44"/>
        <end position="131"/>
    </location>
</feature>
<feature type="region of interest" description="Disordered" evidence="1">
    <location>
        <begin position="1"/>
        <end position="44"/>
    </location>
</feature>
<dbReference type="Proteomes" id="UP001165378">
    <property type="component" value="Unassembled WGS sequence"/>
</dbReference>
<dbReference type="InterPro" id="IPR058711">
    <property type="entry name" value="SCO6045-like_C"/>
</dbReference>
<proteinExistence type="predicted"/>
<keyword evidence="4" id="KW-1185">Reference proteome</keyword>
<dbReference type="Pfam" id="PF26136">
    <property type="entry name" value="SCO6045_C"/>
    <property type="match status" value="1"/>
</dbReference>
<evidence type="ECO:0000256" key="1">
    <source>
        <dbReference type="SAM" id="MobiDB-lite"/>
    </source>
</evidence>
<sequence>MTAPPGTTTTEGTEDTESLGNPESPEGPEGSESAATDADRDELARQQTALLAALVAGGTVPAGFDAERIRIQTIALAAKRREGVLRALPELAEGLGERWPGAFMDWACTHPKPAEGGSRADAAAFTEYLRAQGTLPQSVEEALTPAPQHPLPRPGFMARVRAALGRRSTGWDDSDDTY</sequence>
<protein>
    <recommendedName>
        <fullName evidence="2">SCO6045-like C-terminal domain-containing protein</fullName>
    </recommendedName>
</protein>
<evidence type="ECO:0000259" key="2">
    <source>
        <dbReference type="Pfam" id="PF26136"/>
    </source>
</evidence>